<dbReference type="OrthoDB" id="9789979at2"/>
<evidence type="ECO:0000259" key="1">
    <source>
        <dbReference type="SMART" id="SM00327"/>
    </source>
</evidence>
<evidence type="ECO:0000313" key="2">
    <source>
        <dbReference type="EMBL" id="SKA30273.1"/>
    </source>
</evidence>
<dbReference type="EMBL" id="FUWZ01000003">
    <property type="protein sequence ID" value="SKA30273.1"/>
    <property type="molecule type" value="Genomic_DNA"/>
</dbReference>
<dbReference type="CDD" id="cd01462">
    <property type="entry name" value="VWA_YIEM_type"/>
    <property type="match status" value="1"/>
</dbReference>
<sequence length="377" mass="41935">MEENIRRWRLILGGDNNDGTGFTLNKTDLQVDKTLEALYDSNRKGGLGASSPNVSRWLGDIRSYFPSSVVQVMQKDALKRLDLTSMLLEKEMLQNVEPDVHLVATLMTLSRVIPEKTKDTARQVVKKVVDELLKKLSQPMQQAITGSLNRSIRNRRPRHQEINWDLTIRKNLQHYQPEYKTVIPETLIGYGRKRSALKDVVLCLDQSGSMGTSVVYSGIFGAVMASIPAVQTKMVVFDTAVADLTEELQDPVELLFGVQLGGGTDIHLALQYCQQLITRPADTVLVVITDLFEGGDETGMRKRFTDLAASGVQVVVLLALNDEGAPSYDHENAQFLATLGIPVFACTPDKFPDMMAMALSKQDIAQWASREEIVLKK</sequence>
<name>A0A1T4SQ44_9BACT</name>
<protein>
    <submittedName>
        <fullName evidence="2">Mg-chelatase subunit ChlD</fullName>
    </submittedName>
</protein>
<dbReference type="STRING" id="634771.SAMN04488128_103258"/>
<dbReference type="Proteomes" id="UP000190367">
    <property type="component" value="Unassembled WGS sequence"/>
</dbReference>
<dbReference type="PANTHER" id="PTHR30634:SF16">
    <property type="entry name" value="OUTER-MEMBRANE LIPOPROTEIN LOLB"/>
    <property type="match status" value="1"/>
</dbReference>
<feature type="domain" description="VWFA" evidence="1">
    <location>
        <begin position="197"/>
        <end position="356"/>
    </location>
</feature>
<dbReference type="InterPro" id="IPR050458">
    <property type="entry name" value="LolB"/>
</dbReference>
<keyword evidence="3" id="KW-1185">Reference proteome</keyword>
<dbReference type="InterPro" id="IPR036465">
    <property type="entry name" value="vWFA_dom_sf"/>
</dbReference>
<dbReference type="SMART" id="SM00327">
    <property type="entry name" value="VWA"/>
    <property type="match status" value="1"/>
</dbReference>
<organism evidence="2 3">
    <name type="scientific">Chitinophaga eiseniae</name>
    <dbReference type="NCBI Taxonomy" id="634771"/>
    <lineage>
        <taxon>Bacteria</taxon>
        <taxon>Pseudomonadati</taxon>
        <taxon>Bacteroidota</taxon>
        <taxon>Chitinophagia</taxon>
        <taxon>Chitinophagales</taxon>
        <taxon>Chitinophagaceae</taxon>
        <taxon>Chitinophaga</taxon>
    </lineage>
</organism>
<gene>
    <name evidence="2" type="ORF">SAMN04488128_103258</name>
</gene>
<dbReference type="SUPFAM" id="SSF53300">
    <property type="entry name" value="vWA-like"/>
    <property type="match status" value="1"/>
</dbReference>
<evidence type="ECO:0000313" key="3">
    <source>
        <dbReference type="Proteomes" id="UP000190367"/>
    </source>
</evidence>
<reference evidence="3" key="1">
    <citation type="submission" date="2017-02" db="EMBL/GenBank/DDBJ databases">
        <authorList>
            <person name="Varghese N."/>
            <person name="Submissions S."/>
        </authorList>
    </citation>
    <scope>NUCLEOTIDE SEQUENCE [LARGE SCALE GENOMIC DNA]</scope>
    <source>
        <strain evidence="3">DSM 22224</strain>
    </source>
</reference>
<dbReference type="PANTHER" id="PTHR30634">
    <property type="entry name" value="OUTER MEMBRANE LOLAB LIPOPROTEIN INSERTION APPARATUS"/>
    <property type="match status" value="1"/>
</dbReference>
<accession>A0A1T4SQ44</accession>
<dbReference type="AlphaFoldDB" id="A0A1T4SQ44"/>
<dbReference type="InterPro" id="IPR008912">
    <property type="entry name" value="Uncharacterised_CoxE"/>
</dbReference>
<dbReference type="InterPro" id="IPR002035">
    <property type="entry name" value="VWF_A"/>
</dbReference>
<dbReference type="RefSeq" id="WP_078670629.1">
    <property type="nucleotide sequence ID" value="NZ_FUWZ01000003.1"/>
</dbReference>
<dbReference type="Pfam" id="PF05762">
    <property type="entry name" value="VWA_CoxE"/>
    <property type="match status" value="1"/>
</dbReference>
<proteinExistence type="predicted"/>
<dbReference type="Gene3D" id="3.40.50.410">
    <property type="entry name" value="von Willebrand factor, type A domain"/>
    <property type="match status" value="1"/>
</dbReference>